<keyword evidence="3" id="KW-1185">Reference proteome</keyword>
<feature type="compositionally biased region" description="Pro residues" evidence="1">
    <location>
        <begin position="164"/>
        <end position="174"/>
    </location>
</feature>
<evidence type="ECO:0000256" key="1">
    <source>
        <dbReference type="SAM" id="MobiDB-lite"/>
    </source>
</evidence>
<feature type="compositionally biased region" description="Low complexity" evidence="1">
    <location>
        <begin position="153"/>
        <end position="163"/>
    </location>
</feature>
<feature type="compositionally biased region" description="Low complexity" evidence="1">
    <location>
        <begin position="261"/>
        <end position="273"/>
    </location>
</feature>
<dbReference type="OrthoDB" id="3357271at2759"/>
<accession>A0A6A5ZP21</accession>
<evidence type="ECO:0000313" key="2">
    <source>
        <dbReference type="EMBL" id="KAF2119968.1"/>
    </source>
</evidence>
<feature type="region of interest" description="Disordered" evidence="1">
    <location>
        <begin position="1"/>
        <end position="397"/>
    </location>
</feature>
<organism evidence="2 3">
    <name type="scientific">Lophiotrema nucula</name>
    <dbReference type="NCBI Taxonomy" id="690887"/>
    <lineage>
        <taxon>Eukaryota</taxon>
        <taxon>Fungi</taxon>
        <taxon>Dikarya</taxon>
        <taxon>Ascomycota</taxon>
        <taxon>Pezizomycotina</taxon>
        <taxon>Dothideomycetes</taxon>
        <taxon>Pleosporomycetidae</taxon>
        <taxon>Pleosporales</taxon>
        <taxon>Lophiotremataceae</taxon>
        <taxon>Lophiotrema</taxon>
    </lineage>
</organism>
<dbReference type="Proteomes" id="UP000799770">
    <property type="component" value="Unassembled WGS sequence"/>
</dbReference>
<dbReference type="AlphaFoldDB" id="A0A6A5ZP21"/>
<name>A0A6A5ZP21_9PLEO</name>
<sequence>MSGIKDLAKGGWHPKGKGPGGKESWRGDFKGINTVAGWMGKGKGPDEEEASDHVSAPLSTLKDPSSFGPPPKHVNYHGAAAVSSGSSSAQGGLGAPLTQEESTAKQRLQARREAQAREEEEANKPPPGPYRADTTGLATANLPKPPARRLDQSATPTSATASAKPPPKLPPRLPPRQNSHPNEFAEAPPPPYSEPLHHNNAPGSLNQGAMDRLGRAGVAVPGLNIGRNASPTPPPVQTPTSPTTGHGSQLSELQSRFAKLSTPSSGVPTPSTGAQGTSWADKQAALRTAGNFRNDPSKVSVSDLRGAASTANNFRERHGEQAASGWQKANSLNQKYGIADRINTKASPSSPIPPSPQSPTHSGIGRRPPPPPPKKKKLAANNGDAPPPIPISSKPKF</sequence>
<gene>
    <name evidence="2" type="ORF">BDV96DRAFT_641835</name>
</gene>
<feature type="compositionally biased region" description="Low complexity" evidence="1">
    <location>
        <begin position="78"/>
        <end position="90"/>
    </location>
</feature>
<evidence type="ECO:0000313" key="3">
    <source>
        <dbReference type="Proteomes" id="UP000799770"/>
    </source>
</evidence>
<proteinExistence type="predicted"/>
<dbReference type="EMBL" id="ML977314">
    <property type="protein sequence ID" value="KAF2119968.1"/>
    <property type="molecule type" value="Genomic_DNA"/>
</dbReference>
<reference evidence="2" key="1">
    <citation type="journal article" date="2020" name="Stud. Mycol.">
        <title>101 Dothideomycetes genomes: a test case for predicting lifestyles and emergence of pathogens.</title>
        <authorList>
            <person name="Haridas S."/>
            <person name="Albert R."/>
            <person name="Binder M."/>
            <person name="Bloem J."/>
            <person name="Labutti K."/>
            <person name="Salamov A."/>
            <person name="Andreopoulos B."/>
            <person name="Baker S."/>
            <person name="Barry K."/>
            <person name="Bills G."/>
            <person name="Bluhm B."/>
            <person name="Cannon C."/>
            <person name="Castanera R."/>
            <person name="Culley D."/>
            <person name="Daum C."/>
            <person name="Ezra D."/>
            <person name="Gonzalez J."/>
            <person name="Henrissat B."/>
            <person name="Kuo A."/>
            <person name="Liang C."/>
            <person name="Lipzen A."/>
            <person name="Lutzoni F."/>
            <person name="Magnuson J."/>
            <person name="Mondo S."/>
            <person name="Nolan M."/>
            <person name="Ohm R."/>
            <person name="Pangilinan J."/>
            <person name="Park H.-J."/>
            <person name="Ramirez L."/>
            <person name="Alfaro M."/>
            <person name="Sun H."/>
            <person name="Tritt A."/>
            <person name="Yoshinaga Y."/>
            <person name="Zwiers L.-H."/>
            <person name="Turgeon B."/>
            <person name="Goodwin S."/>
            <person name="Spatafora J."/>
            <person name="Crous P."/>
            <person name="Grigoriev I."/>
        </authorList>
    </citation>
    <scope>NUCLEOTIDE SEQUENCE</scope>
    <source>
        <strain evidence="2">CBS 627.86</strain>
    </source>
</reference>
<protein>
    <submittedName>
        <fullName evidence="2">Uncharacterized protein</fullName>
    </submittedName>
</protein>
<feature type="compositionally biased region" description="Polar residues" evidence="1">
    <location>
        <begin position="245"/>
        <end position="254"/>
    </location>
</feature>